<dbReference type="GO" id="GO:0000981">
    <property type="term" value="F:DNA-binding transcription factor activity, RNA polymerase II-specific"/>
    <property type="evidence" value="ECO:0007669"/>
    <property type="project" value="InterPro"/>
</dbReference>
<evidence type="ECO:0000256" key="4">
    <source>
        <dbReference type="ARBA" id="ARBA00023163"/>
    </source>
</evidence>
<evidence type="ECO:0000313" key="8">
    <source>
        <dbReference type="EMBL" id="KAG2225908.1"/>
    </source>
</evidence>
<feature type="region of interest" description="Disordered" evidence="6">
    <location>
        <begin position="279"/>
        <end position="311"/>
    </location>
</feature>
<feature type="compositionally biased region" description="Polar residues" evidence="6">
    <location>
        <begin position="292"/>
        <end position="311"/>
    </location>
</feature>
<proteinExistence type="predicted"/>
<dbReference type="InterPro" id="IPR001138">
    <property type="entry name" value="Zn2Cys6_DnaBD"/>
</dbReference>
<feature type="compositionally biased region" description="Low complexity" evidence="6">
    <location>
        <begin position="195"/>
        <end position="218"/>
    </location>
</feature>
<feature type="domain" description="Zn(2)-C6 fungal-type" evidence="7">
    <location>
        <begin position="44"/>
        <end position="73"/>
    </location>
</feature>
<dbReference type="InterPro" id="IPR050815">
    <property type="entry name" value="TF_fung"/>
</dbReference>
<dbReference type="Proteomes" id="UP000646827">
    <property type="component" value="Unassembled WGS sequence"/>
</dbReference>
<feature type="region of interest" description="Disordered" evidence="6">
    <location>
        <begin position="1"/>
        <end position="33"/>
    </location>
</feature>
<protein>
    <recommendedName>
        <fullName evidence="7">Zn(2)-C6 fungal-type domain-containing protein</fullName>
    </recommendedName>
</protein>
<evidence type="ECO:0000256" key="3">
    <source>
        <dbReference type="ARBA" id="ARBA00023015"/>
    </source>
</evidence>
<organism evidence="8 9">
    <name type="scientific">Circinella minor</name>
    <dbReference type="NCBI Taxonomy" id="1195481"/>
    <lineage>
        <taxon>Eukaryota</taxon>
        <taxon>Fungi</taxon>
        <taxon>Fungi incertae sedis</taxon>
        <taxon>Mucoromycota</taxon>
        <taxon>Mucoromycotina</taxon>
        <taxon>Mucoromycetes</taxon>
        <taxon>Mucorales</taxon>
        <taxon>Lichtheimiaceae</taxon>
        <taxon>Circinella</taxon>
    </lineage>
</organism>
<feature type="compositionally biased region" description="Polar residues" evidence="6">
    <location>
        <begin position="178"/>
        <end position="189"/>
    </location>
</feature>
<keyword evidence="5" id="KW-0539">Nucleus</keyword>
<feature type="region of interest" description="Disordered" evidence="6">
    <location>
        <begin position="147"/>
        <end position="218"/>
    </location>
</feature>
<dbReference type="Gene3D" id="4.10.240.10">
    <property type="entry name" value="Zn(2)-C6 fungal-type DNA-binding domain"/>
    <property type="match status" value="1"/>
</dbReference>
<keyword evidence="3" id="KW-0805">Transcription regulation</keyword>
<evidence type="ECO:0000256" key="6">
    <source>
        <dbReference type="SAM" id="MobiDB-lite"/>
    </source>
</evidence>
<dbReference type="GO" id="GO:0008270">
    <property type="term" value="F:zinc ion binding"/>
    <property type="evidence" value="ECO:0007669"/>
    <property type="project" value="InterPro"/>
</dbReference>
<name>A0A8H7VRB4_9FUNG</name>
<evidence type="ECO:0000313" key="9">
    <source>
        <dbReference type="Proteomes" id="UP000646827"/>
    </source>
</evidence>
<feature type="compositionally biased region" description="Low complexity" evidence="6">
    <location>
        <begin position="9"/>
        <end position="26"/>
    </location>
</feature>
<feature type="compositionally biased region" description="Low complexity" evidence="6">
    <location>
        <begin position="279"/>
        <end position="291"/>
    </location>
</feature>
<dbReference type="OrthoDB" id="2123952at2759"/>
<dbReference type="SMART" id="SM00066">
    <property type="entry name" value="GAL4"/>
    <property type="match status" value="1"/>
</dbReference>
<dbReference type="PANTHER" id="PTHR47338">
    <property type="entry name" value="ZN(II)2CYS6 TRANSCRIPTION FACTOR (EUROFUNG)-RELATED"/>
    <property type="match status" value="1"/>
</dbReference>
<dbReference type="Pfam" id="PF00172">
    <property type="entry name" value="Zn_clus"/>
    <property type="match status" value="1"/>
</dbReference>
<dbReference type="PANTHER" id="PTHR47338:SF5">
    <property type="entry name" value="ZN(II)2CYS6 TRANSCRIPTION FACTOR (EUROFUNG)"/>
    <property type="match status" value="1"/>
</dbReference>
<dbReference type="GO" id="GO:0005634">
    <property type="term" value="C:nucleus"/>
    <property type="evidence" value="ECO:0007669"/>
    <property type="project" value="UniProtKB-SubCell"/>
</dbReference>
<dbReference type="PROSITE" id="PS00463">
    <property type="entry name" value="ZN2_CY6_FUNGAL_1"/>
    <property type="match status" value="1"/>
</dbReference>
<evidence type="ECO:0000256" key="2">
    <source>
        <dbReference type="ARBA" id="ARBA00022723"/>
    </source>
</evidence>
<comment type="caution">
    <text evidence="8">The sequence shown here is derived from an EMBL/GenBank/DDBJ whole genome shotgun (WGS) entry which is preliminary data.</text>
</comment>
<evidence type="ECO:0000256" key="5">
    <source>
        <dbReference type="ARBA" id="ARBA00023242"/>
    </source>
</evidence>
<dbReference type="PROSITE" id="PS50048">
    <property type="entry name" value="ZN2_CY6_FUNGAL_2"/>
    <property type="match status" value="1"/>
</dbReference>
<accession>A0A8H7VRB4</accession>
<evidence type="ECO:0000256" key="1">
    <source>
        <dbReference type="ARBA" id="ARBA00004123"/>
    </source>
</evidence>
<evidence type="ECO:0000259" key="7">
    <source>
        <dbReference type="PROSITE" id="PS50048"/>
    </source>
</evidence>
<dbReference type="EMBL" id="JAEPRB010000022">
    <property type="protein sequence ID" value="KAG2225908.1"/>
    <property type="molecule type" value="Genomic_DNA"/>
</dbReference>
<gene>
    <name evidence="8" type="ORF">INT45_006604</name>
</gene>
<dbReference type="AlphaFoldDB" id="A0A8H7VRB4"/>
<dbReference type="CDD" id="cd00067">
    <property type="entry name" value="GAL4"/>
    <property type="match status" value="1"/>
</dbReference>
<reference evidence="8 9" key="1">
    <citation type="submission" date="2020-12" db="EMBL/GenBank/DDBJ databases">
        <title>Metabolic potential, ecology and presence of endohyphal bacteria is reflected in genomic diversity of Mucoromycotina.</title>
        <authorList>
            <person name="Muszewska A."/>
            <person name="Okrasinska A."/>
            <person name="Steczkiewicz K."/>
            <person name="Drgas O."/>
            <person name="Orlowska M."/>
            <person name="Perlinska-Lenart U."/>
            <person name="Aleksandrzak-Piekarczyk T."/>
            <person name="Szatraj K."/>
            <person name="Zielenkiewicz U."/>
            <person name="Pilsyk S."/>
            <person name="Malc E."/>
            <person name="Mieczkowski P."/>
            <person name="Kruszewska J.S."/>
            <person name="Biernat P."/>
            <person name="Pawlowska J."/>
        </authorList>
    </citation>
    <scope>NUCLEOTIDE SEQUENCE [LARGE SCALE GENOMIC DNA]</scope>
    <source>
        <strain evidence="8 9">CBS 142.35</strain>
    </source>
</reference>
<dbReference type="InterPro" id="IPR036864">
    <property type="entry name" value="Zn2-C6_fun-type_DNA-bd_sf"/>
</dbReference>
<comment type="subcellular location">
    <subcellularLocation>
        <location evidence="1">Nucleus</location>
    </subcellularLocation>
</comment>
<dbReference type="SUPFAM" id="SSF57701">
    <property type="entry name" value="Zn2/Cys6 DNA-binding domain"/>
    <property type="match status" value="1"/>
</dbReference>
<keyword evidence="2" id="KW-0479">Metal-binding</keyword>
<keyword evidence="9" id="KW-1185">Reference proteome</keyword>
<sequence>MMKDHQQQQRRLPQSLSRSKSTGSSSLAYTSTNVTTRRLNSGSACEVCRKRKTKCDGGNPCAFCAVNGIECVHRATRRKKSSLAIGSSNMTTANNNNNNSSSSSLAINTIDTRIVTTIMFNDNGNNNINDNTINDGTTGIATSPIKMLNNASNEGGGSGNNNIPKNAPSWVKQLEGPSRSNLSKQTSCPSLMVATHWSPTKTPHPPSSTSTNNNNSTSGAREVYMNTAMTNHSPGLNRRNVVHRGKEEIPSMMDQLSCRTFSAAAFVDHKTNYPIYPLSSSSAANNNRSDNTPASPLPTNTSKNTFSSFKN</sequence>
<keyword evidence="4" id="KW-0804">Transcription</keyword>